<dbReference type="RefSeq" id="WP_257560170.1">
    <property type="nucleotide sequence ID" value="NZ_JANKBY010000033.1"/>
</dbReference>
<comment type="caution">
    <text evidence="1">The sequence shown here is derived from an EMBL/GenBank/DDBJ whole genome shotgun (WGS) entry which is preliminary data.</text>
</comment>
<reference evidence="1" key="1">
    <citation type="submission" date="2022-07" db="EMBL/GenBank/DDBJ databases">
        <title>Enhanced cultured diversity of the mouse gut microbiota enables custom-made synthetic communities.</title>
        <authorList>
            <person name="Afrizal A."/>
        </authorList>
    </citation>
    <scope>NUCLEOTIDE SEQUENCE</scope>
    <source>
        <strain evidence="1">DSM 29186</strain>
    </source>
</reference>
<evidence type="ECO:0000313" key="1">
    <source>
        <dbReference type="EMBL" id="MCR1822056.1"/>
    </source>
</evidence>
<dbReference type="AlphaFoldDB" id="A0A9X2M9F9"/>
<gene>
    <name evidence="1" type="ORF">NSA58_04575</name>
</gene>
<keyword evidence="2" id="KW-1185">Reference proteome</keyword>
<name>A0A9X2M9F9_9FIRM</name>
<organism evidence="1 2">
    <name type="scientific">Terrisporobacter muris</name>
    <dbReference type="NCBI Taxonomy" id="2963284"/>
    <lineage>
        <taxon>Bacteria</taxon>
        <taxon>Bacillati</taxon>
        <taxon>Bacillota</taxon>
        <taxon>Clostridia</taxon>
        <taxon>Peptostreptococcales</taxon>
        <taxon>Peptostreptococcaceae</taxon>
        <taxon>Terrisporobacter</taxon>
    </lineage>
</organism>
<dbReference type="Proteomes" id="UP001140817">
    <property type="component" value="Unassembled WGS sequence"/>
</dbReference>
<proteinExistence type="predicted"/>
<dbReference type="EMBL" id="JANKBY010000033">
    <property type="protein sequence ID" value="MCR1822056.1"/>
    <property type="molecule type" value="Genomic_DNA"/>
</dbReference>
<dbReference type="PROSITE" id="PS51257">
    <property type="entry name" value="PROKAR_LIPOPROTEIN"/>
    <property type="match status" value="1"/>
</dbReference>
<protein>
    <recommendedName>
        <fullName evidence="3">Lipoprotein</fullName>
    </recommendedName>
</protein>
<accession>A0A9X2M9F9</accession>
<evidence type="ECO:0008006" key="3">
    <source>
        <dbReference type="Google" id="ProtNLM"/>
    </source>
</evidence>
<evidence type="ECO:0000313" key="2">
    <source>
        <dbReference type="Proteomes" id="UP001140817"/>
    </source>
</evidence>
<sequence>MKAKKYINIYILLIMIFLSGCRSNNLQGDVNEGVYKNDYFGFTVLEKLTYEFEDINRDEENLNSFTAIPLFKLVDQKSQDTIEAYCFSEKESIESFVEDYVSKELNKDNVKEIPCKDKEAGYIAREFKDNEKYYKLYFKESKGHYIMFKTTYKKEREKDIRTHYVTTIYIKN</sequence>